<dbReference type="EMBL" id="UINC01004998">
    <property type="protein sequence ID" value="SVA18345.1"/>
    <property type="molecule type" value="Genomic_DNA"/>
</dbReference>
<dbReference type="CDD" id="cd00610">
    <property type="entry name" value="OAT_like"/>
    <property type="match status" value="1"/>
</dbReference>
<dbReference type="Gene3D" id="3.90.1150.10">
    <property type="entry name" value="Aspartate Aminotransferase, domain 1"/>
    <property type="match status" value="1"/>
</dbReference>
<dbReference type="GO" id="GO:0030170">
    <property type="term" value="F:pyridoxal phosphate binding"/>
    <property type="evidence" value="ECO:0007669"/>
    <property type="project" value="InterPro"/>
</dbReference>
<evidence type="ECO:0000256" key="2">
    <source>
        <dbReference type="ARBA" id="ARBA00022898"/>
    </source>
</evidence>
<dbReference type="SUPFAM" id="SSF53383">
    <property type="entry name" value="PLP-dependent transferases"/>
    <property type="match status" value="1"/>
</dbReference>
<organism evidence="3">
    <name type="scientific">marine metagenome</name>
    <dbReference type="NCBI Taxonomy" id="408172"/>
    <lineage>
        <taxon>unclassified sequences</taxon>
        <taxon>metagenomes</taxon>
        <taxon>ecological metagenomes</taxon>
    </lineage>
</organism>
<dbReference type="GO" id="GO:0005739">
    <property type="term" value="C:mitochondrion"/>
    <property type="evidence" value="ECO:0007669"/>
    <property type="project" value="TreeGrafter"/>
</dbReference>
<dbReference type="GO" id="GO:0008483">
    <property type="term" value="F:transaminase activity"/>
    <property type="evidence" value="ECO:0007669"/>
    <property type="project" value="InterPro"/>
</dbReference>
<dbReference type="InterPro" id="IPR015422">
    <property type="entry name" value="PyrdxlP-dep_Trfase_small"/>
</dbReference>
<dbReference type="AlphaFoldDB" id="A0A381TQN4"/>
<evidence type="ECO:0000313" key="3">
    <source>
        <dbReference type="EMBL" id="SVA18345.1"/>
    </source>
</evidence>
<dbReference type="InterPro" id="IPR015424">
    <property type="entry name" value="PyrdxlP-dep_Trfase"/>
</dbReference>
<dbReference type="InterPro" id="IPR049704">
    <property type="entry name" value="Aminotrans_3_PPA_site"/>
</dbReference>
<dbReference type="Gene3D" id="3.40.640.10">
    <property type="entry name" value="Type I PLP-dependent aspartate aminotransferase-like (Major domain)"/>
    <property type="match status" value="1"/>
</dbReference>
<dbReference type="InterPro" id="IPR015421">
    <property type="entry name" value="PyrdxlP-dep_Trfase_major"/>
</dbReference>
<keyword evidence="2" id="KW-0663">Pyridoxal phosphate</keyword>
<dbReference type="PANTHER" id="PTHR45688:SF13">
    <property type="entry name" value="ALANINE--GLYOXYLATE AMINOTRANSFERASE 2-LIKE"/>
    <property type="match status" value="1"/>
</dbReference>
<accession>A0A381TQN4</accession>
<gene>
    <name evidence="3" type="ORF">METZ01_LOCUS71199</name>
</gene>
<comment type="similarity">
    <text evidence="1">Belongs to the class-III pyridoxal-phosphate-dependent aminotransferase family.</text>
</comment>
<dbReference type="PROSITE" id="PS00600">
    <property type="entry name" value="AA_TRANSFER_CLASS_3"/>
    <property type="match status" value="1"/>
</dbReference>
<name>A0A381TQN4_9ZZZZ</name>
<evidence type="ECO:0000256" key="1">
    <source>
        <dbReference type="ARBA" id="ARBA00008954"/>
    </source>
</evidence>
<reference evidence="3" key="1">
    <citation type="submission" date="2018-05" db="EMBL/GenBank/DDBJ databases">
        <authorList>
            <person name="Lanie J.A."/>
            <person name="Ng W.-L."/>
            <person name="Kazmierczak K.M."/>
            <person name="Andrzejewski T.M."/>
            <person name="Davidsen T.M."/>
            <person name="Wayne K.J."/>
            <person name="Tettelin H."/>
            <person name="Glass J.I."/>
            <person name="Rusch D."/>
            <person name="Podicherti R."/>
            <person name="Tsui H.-C.T."/>
            <person name="Winkler M.E."/>
        </authorList>
    </citation>
    <scope>NUCLEOTIDE SEQUENCE</scope>
</reference>
<dbReference type="PIRSF" id="PIRSF000521">
    <property type="entry name" value="Transaminase_4ab_Lys_Orn"/>
    <property type="match status" value="1"/>
</dbReference>
<protein>
    <submittedName>
        <fullName evidence="3">Uncharacterized protein</fullName>
    </submittedName>
</protein>
<sequence>MGPSLSVSYDEPLHIVRGEGQYLFDAKGNRYLDCVNNIQHVGHCHPKVVEAAQQQYKKLNTNTRYLDETIVNYAKDITSTLPDGLEVCFFANSGSEANDLALRLVRQFTGNKATIVLDGAYHGNLFSLIEISPYKHNGPGGNGSPDFVYTLPMPDSFRGKYRGESCGEKYAQEVQAAINKIQKKGKKVSTFIAEALMGCGGQLILPKGFLKKAFDLVRVAGGVCISDEIQIGFGRVGSHFWGFETDGVVPDIVTMGKSMGNGHPLSAVVTTQEIADSFNNGMEYFNSFGGNPVSCAVGQAVLDVIKEEGLQENALEVGSYLLNQLKNLRNQYDLIGEVRGRGLFIGIELVKDELVPAAAEAQTIVNQMKDKGLLLSTDGPDHNVIKIKPPLVFNKKNADELVKKIDETMSE</sequence>
<dbReference type="PANTHER" id="PTHR45688">
    <property type="match status" value="1"/>
</dbReference>
<dbReference type="InterPro" id="IPR005814">
    <property type="entry name" value="Aminotrans_3"/>
</dbReference>
<dbReference type="Pfam" id="PF00202">
    <property type="entry name" value="Aminotran_3"/>
    <property type="match status" value="1"/>
</dbReference>
<proteinExistence type="inferred from homology"/>